<protein>
    <submittedName>
        <fullName evidence="2">Uncharacterized protein</fullName>
    </submittedName>
</protein>
<dbReference type="EMBL" id="DUTF01000355">
    <property type="protein sequence ID" value="HHY28351.1"/>
    <property type="molecule type" value="Genomic_DNA"/>
</dbReference>
<comment type="caution">
    <text evidence="2">The sequence shown here is derived from an EMBL/GenBank/DDBJ whole genome shotgun (WGS) entry which is preliminary data.</text>
</comment>
<feature type="transmembrane region" description="Helical" evidence="1">
    <location>
        <begin position="7"/>
        <end position="26"/>
    </location>
</feature>
<gene>
    <name evidence="2" type="ORF">GX523_16740</name>
</gene>
<reference evidence="2 3" key="1">
    <citation type="journal article" date="2020" name="Biotechnol. Biofuels">
        <title>New insights from the biogas microbiome by comprehensive genome-resolved metagenomics of nearly 1600 species originating from multiple anaerobic digesters.</title>
        <authorList>
            <person name="Campanaro S."/>
            <person name="Treu L."/>
            <person name="Rodriguez-R L.M."/>
            <person name="Kovalovszki A."/>
            <person name="Ziels R.M."/>
            <person name="Maus I."/>
            <person name="Zhu X."/>
            <person name="Kougias P.G."/>
            <person name="Basile A."/>
            <person name="Luo G."/>
            <person name="Schluter A."/>
            <person name="Konstantinidis K.T."/>
            <person name="Angelidaki I."/>
        </authorList>
    </citation>
    <scope>NUCLEOTIDE SEQUENCE [LARGE SCALE GENOMIC DNA]</scope>
    <source>
        <strain evidence="2">AS05jafATM_4</strain>
    </source>
</reference>
<accession>A0A7C6Z6D4</accession>
<dbReference type="AlphaFoldDB" id="A0A7C6Z6D4"/>
<sequence>MKKVALAILMTGILFLISIFMVTPLISNFGYSSSESSYHLWTHSLLLTMIFTAIFCTLIIVERINDLRQKQVEKTD</sequence>
<proteinExistence type="predicted"/>
<evidence type="ECO:0000313" key="2">
    <source>
        <dbReference type="EMBL" id="HHY28351.1"/>
    </source>
</evidence>
<name>A0A7C6Z6D4_9FIRM</name>
<evidence type="ECO:0000256" key="1">
    <source>
        <dbReference type="SAM" id="Phobius"/>
    </source>
</evidence>
<organism evidence="2 3">
    <name type="scientific">Desulfitobacterium dehalogenans</name>
    <dbReference type="NCBI Taxonomy" id="36854"/>
    <lineage>
        <taxon>Bacteria</taxon>
        <taxon>Bacillati</taxon>
        <taxon>Bacillota</taxon>
        <taxon>Clostridia</taxon>
        <taxon>Eubacteriales</taxon>
        <taxon>Desulfitobacteriaceae</taxon>
        <taxon>Desulfitobacterium</taxon>
    </lineage>
</organism>
<keyword evidence="1" id="KW-1133">Transmembrane helix</keyword>
<dbReference type="Proteomes" id="UP000553059">
    <property type="component" value="Unassembled WGS sequence"/>
</dbReference>
<feature type="transmembrane region" description="Helical" evidence="1">
    <location>
        <begin position="38"/>
        <end position="61"/>
    </location>
</feature>
<keyword evidence="1" id="KW-0812">Transmembrane</keyword>
<evidence type="ECO:0000313" key="3">
    <source>
        <dbReference type="Proteomes" id="UP000553059"/>
    </source>
</evidence>
<keyword evidence="1" id="KW-0472">Membrane</keyword>